<organism evidence="2">
    <name type="scientific">Anopheles darlingi</name>
    <name type="common">Mosquito</name>
    <dbReference type="NCBI Taxonomy" id="43151"/>
    <lineage>
        <taxon>Eukaryota</taxon>
        <taxon>Metazoa</taxon>
        <taxon>Ecdysozoa</taxon>
        <taxon>Arthropoda</taxon>
        <taxon>Hexapoda</taxon>
        <taxon>Insecta</taxon>
        <taxon>Pterygota</taxon>
        <taxon>Neoptera</taxon>
        <taxon>Endopterygota</taxon>
        <taxon>Diptera</taxon>
        <taxon>Nematocera</taxon>
        <taxon>Culicoidea</taxon>
        <taxon>Culicidae</taxon>
        <taxon>Anophelinae</taxon>
        <taxon>Anopheles</taxon>
    </lineage>
</organism>
<accession>A0A2M4DK76</accession>
<dbReference type="EMBL" id="GGFL01013768">
    <property type="protein sequence ID" value="MBW77946.1"/>
    <property type="molecule type" value="Transcribed_RNA"/>
</dbReference>
<evidence type="ECO:0000256" key="1">
    <source>
        <dbReference type="SAM" id="SignalP"/>
    </source>
</evidence>
<name>A0A2M4DK76_ANODA</name>
<evidence type="ECO:0000313" key="2">
    <source>
        <dbReference type="EMBL" id="MBW77946.1"/>
    </source>
</evidence>
<feature type="chain" id="PRO_5014669658" evidence="1">
    <location>
        <begin position="21"/>
        <end position="90"/>
    </location>
</feature>
<sequence>MVFTSKVLLLSFLCTRRSIGKNSNRRTELFNVLNGTLSSLAGHDAVGGRFEHKVKQRSWWHRHGYRAVRQALLFPSDYTMPWQNGVKRGL</sequence>
<proteinExistence type="predicted"/>
<feature type="signal peptide" evidence="1">
    <location>
        <begin position="1"/>
        <end position="20"/>
    </location>
</feature>
<protein>
    <submittedName>
        <fullName evidence="2">Putative secreted protein</fullName>
    </submittedName>
</protein>
<reference evidence="2" key="1">
    <citation type="submission" date="2018-01" db="EMBL/GenBank/DDBJ databases">
        <title>An insight into the sialome of Amazonian anophelines.</title>
        <authorList>
            <person name="Ribeiro J.M."/>
            <person name="Scarpassa V."/>
            <person name="Calvo E."/>
        </authorList>
    </citation>
    <scope>NUCLEOTIDE SEQUENCE</scope>
</reference>
<dbReference type="AlphaFoldDB" id="A0A2M4DK76"/>
<keyword evidence="1" id="KW-0732">Signal</keyword>